<comment type="similarity">
    <text evidence="1">Belongs to the BlaI transcriptional regulatory family.</text>
</comment>
<dbReference type="InterPro" id="IPR036388">
    <property type="entry name" value="WH-like_DNA-bd_sf"/>
</dbReference>
<name>A0ABU2TWX2_9ACTN</name>
<gene>
    <name evidence="5" type="ORF">RM764_21095</name>
</gene>
<proteinExistence type="inferred from homology"/>
<dbReference type="Proteomes" id="UP001183809">
    <property type="component" value="Unassembled WGS sequence"/>
</dbReference>
<dbReference type="Pfam" id="PF03965">
    <property type="entry name" value="Penicillinase_R"/>
    <property type="match status" value="1"/>
</dbReference>
<evidence type="ECO:0000256" key="1">
    <source>
        <dbReference type="ARBA" id="ARBA00011046"/>
    </source>
</evidence>
<dbReference type="InterPro" id="IPR005650">
    <property type="entry name" value="BlaI_family"/>
</dbReference>
<reference evidence="6" key="1">
    <citation type="submission" date="2023-07" db="EMBL/GenBank/DDBJ databases">
        <title>30 novel species of actinomycetes from the DSMZ collection.</title>
        <authorList>
            <person name="Nouioui I."/>
        </authorList>
    </citation>
    <scope>NUCLEOTIDE SEQUENCE [LARGE SCALE GENOMIC DNA]</scope>
    <source>
        <strain evidence="6">DSM 41699</strain>
    </source>
</reference>
<keyword evidence="6" id="KW-1185">Reference proteome</keyword>
<evidence type="ECO:0000256" key="4">
    <source>
        <dbReference type="ARBA" id="ARBA00023163"/>
    </source>
</evidence>
<evidence type="ECO:0000256" key="3">
    <source>
        <dbReference type="ARBA" id="ARBA00023125"/>
    </source>
</evidence>
<sequence length="126" mass="13613">MAQDSGGEHADRRASGALEAEIMAVLWRTAEPLTASAVQAALAPGLAYKTVLTVLGRLHAKGMLERERVGRAHAYHPRQEAAHVSAELMKTVLERGHDRTAVLQRFVETLDPADEAALRALLGPDE</sequence>
<organism evidence="5 6">
    <name type="scientific">Streptomyces gibsoniae</name>
    <dbReference type="NCBI Taxonomy" id="3075529"/>
    <lineage>
        <taxon>Bacteria</taxon>
        <taxon>Bacillati</taxon>
        <taxon>Actinomycetota</taxon>
        <taxon>Actinomycetes</taxon>
        <taxon>Kitasatosporales</taxon>
        <taxon>Streptomycetaceae</taxon>
        <taxon>Streptomyces</taxon>
    </lineage>
</organism>
<keyword evidence="3" id="KW-0238">DNA-binding</keyword>
<dbReference type="RefSeq" id="WP_311696935.1">
    <property type="nucleotide sequence ID" value="NZ_JAVREY010000024.1"/>
</dbReference>
<evidence type="ECO:0000256" key="2">
    <source>
        <dbReference type="ARBA" id="ARBA00023015"/>
    </source>
</evidence>
<evidence type="ECO:0000313" key="6">
    <source>
        <dbReference type="Proteomes" id="UP001183809"/>
    </source>
</evidence>
<dbReference type="EMBL" id="JAVREY010000024">
    <property type="protein sequence ID" value="MDT0465467.1"/>
    <property type="molecule type" value="Genomic_DNA"/>
</dbReference>
<keyword evidence="4" id="KW-0804">Transcription</keyword>
<protein>
    <submittedName>
        <fullName evidence="5">BlaI/MecI/CopY family transcriptional regulator</fullName>
    </submittedName>
</protein>
<dbReference type="SUPFAM" id="SSF46785">
    <property type="entry name" value="Winged helix' DNA-binding domain"/>
    <property type="match status" value="1"/>
</dbReference>
<comment type="caution">
    <text evidence="5">The sequence shown here is derived from an EMBL/GenBank/DDBJ whole genome shotgun (WGS) entry which is preliminary data.</text>
</comment>
<keyword evidence="2" id="KW-0805">Transcription regulation</keyword>
<accession>A0ABU2TWX2</accession>
<evidence type="ECO:0000313" key="5">
    <source>
        <dbReference type="EMBL" id="MDT0465467.1"/>
    </source>
</evidence>
<dbReference type="InterPro" id="IPR036390">
    <property type="entry name" value="WH_DNA-bd_sf"/>
</dbReference>
<dbReference type="Gene3D" id="1.10.10.10">
    <property type="entry name" value="Winged helix-like DNA-binding domain superfamily/Winged helix DNA-binding domain"/>
    <property type="match status" value="1"/>
</dbReference>